<dbReference type="AlphaFoldDB" id="A0A7G1QBM2"/>
<dbReference type="Proteomes" id="UP000516072">
    <property type="component" value="Chromosome"/>
</dbReference>
<reference evidence="1 2" key="1">
    <citation type="submission" date="2020-03" db="EMBL/GenBank/DDBJ databases">
        <authorList>
            <person name="Picone N."/>
        </authorList>
    </citation>
    <scope>NUCLEOTIDE SEQUENCE [LARGE SCALE GENOMIC DNA]</scope>
    <source>
        <strain evidence="1">NSCAC1</strain>
    </source>
</reference>
<organism evidence="1 2">
    <name type="scientific">Candidatus Nitrosacidococcus tergens</name>
    <dbReference type="NCBI Taxonomy" id="553981"/>
    <lineage>
        <taxon>Bacteria</taxon>
        <taxon>Pseudomonadati</taxon>
        <taxon>Pseudomonadota</taxon>
        <taxon>Gammaproteobacteria</taxon>
        <taxon>Chromatiales</taxon>
        <taxon>Chromatiaceae</taxon>
        <taxon>Candidatus Nitrosacidococcus</taxon>
    </lineage>
</organism>
<accession>A0A7G1QBM2</accession>
<gene>
    <name evidence="1" type="ORF">NSCAC_1616</name>
</gene>
<dbReference type="KEGG" id="ntg:NSCAC_1616"/>
<name>A0A7G1QBM2_9GAMM</name>
<proteinExistence type="predicted"/>
<evidence type="ECO:0000313" key="2">
    <source>
        <dbReference type="Proteomes" id="UP000516072"/>
    </source>
</evidence>
<keyword evidence="2" id="KW-1185">Reference proteome</keyword>
<evidence type="ECO:0000313" key="1">
    <source>
        <dbReference type="EMBL" id="CAB1277330.1"/>
    </source>
</evidence>
<dbReference type="EMBL" id="LR778175">
    <property type="protein sequence ID" value="CAB1277330.1"/>
    <property type="molecule type" value="Genomic_DNA"/>
</dbReference>
<sequence>MILTAFLGLQYQFEAVEYADYSEVTADHSYFSKFILCLHRIVIL</sequence>
<protein>
    <submittedName>
        <fullName evidence="1">Uncharacterized protein</fullName>
    </submittedName>
</protein>